<keyword evidence="4" id="KW-1185">Reference proteome</keyword>
<reference evidence="3 4" key="1">
    <citation type="journal article" date="2020" name="bioRxiv">
        <title>Whole genome comparisons of ergot fungi reveals the divergence and evolution of species within the genus Claviceps are the result of varying mechanisms driving genome evolution and host range expansion.</title>
        <authorList>
            <person name="Wyka S.A."/>
            <person name="Mondo S.J."/>
            <person name="Liu M."/>
            <person name="Dettman J."/>
            <person name="Nalam V."/>
            <person name="Broders K.D."/>
        </authorList>
    </citation>
    <scope>NUCLEOTIDE SEQUENCE [LARGE SCALE GENOMIC DNA]</scope>
    <source>
        <strain evidence="3 4">LM576</strain>
    </source>
</reference>
<dbReference type="Proteomes" id="UP000732380">
    <property type="component" value="Unassembled WGS sequence"/>
</dbReference>
<dbReference type="EMBL" id="SRQM01000460">
    <property type="protein sequence ID" value="KAG6109938.1"/>
    <property type="molecule type" value="Genomic_DNA"/>
</dbReference>
<feature type="domain" description="Heterokaryon incompatibility" evidence="2">
    <location>
        <begin position="171"/>
        <end position="311"/>
    </location>
</feature>
<gene>
    <name evidence="3" type="ORF">E4U13_005615</name>
</gene>
<dbReference type="AlphaFoldDB" id="A0A9P7PUZ8"/>
<dbReference type="PANTHER" id="PTHR33112:SF1">
    <property type="entry name" value="HETEROKARYON INCOMPATIBILITY DOMAIN-CONTAINING PROTEIN"/>
    <property type="match status" value="1"/>
</dbReference>
<name>A0A9P7PUZ8_9HYPO</name>
<evidence type="ECO:0000256" key="1">
    <source>
        <dbReference type="SAM" id="MobiDB-lite"/>
    </source>
</evidence>
<dbReference type="Pfam" id="PF06985">
    <property type="entry name" value="HET"/>
    <property type="match status" value="1"/>
</dbReference>
<evidence type="ECO:0000313" key="3">
    <source>
        <dbReference type="EMBL" id="KAG6109938.1"/>
    </source>
</evidence>
<feature type="compositionally biased region" description="Low complexity" evidence="1">
    <location>
        <begin position="103"/>
        <end position="117"/>
    </location>
</feature>
<evidence type="ECO:0000313" key="4">
    <source>
        <dbReference type="Proteomes" id="UP000732380"/>
    </source>
</evidence>
<proteinExistence type="predicted"/>
<accession>A0A9P7PUZ8</accession>
<feature type="compositionally biased region" description="Basic and acidic residues" evidence="1">
    <location>
        <begin position="15"/>
        <end position="81"/>
    </location>
</feature>
<dbReference type="PANTHER" id="PTHR33112">
    <property type="entry name" value="DOMAIN PROTEIN, PUTATIVE-RELATED"/>
    <property type="match status" value="1"/>
</dbReference>
<feature type="region of interest" description="Disordered" evidence="1">
    <location>
        <begin position="1"/>
        <end position="81"/>
    </location>
</feature>
<protein>
    <recommendedName>
        <fullName evidence="2">Heterokaryon incompatibility domain-containing protein</fullName>
    </recommendedName>
</protein>
<dbReference type="InterPro" id="IPR010730">
    <property type="entry name" value="HET"/>
</dbReference>
<evidence type="ECO:0000259" key="2">
    <source>
        <dbReference type="Pfam" id="PF06985"/>
    </source>
</evidence>
<sequence>MPEESDLSTPSPSPPRERERDRTRNRTRERQQDRDHDRDHDRDRDRDRDRDVGRTRERQRDRERDRDRETDRDSTLRSKRLSIADRIRGTFNYGRKDTSASVQRRASTSSAPAAARQSPIPLIRQWLDTCNAEHGTHCADHDMAGNTTWHPIYLIDCVERRLVHAKPTDQYATLSYVWGSADPRHSSPEGQAQLLRATIDAYQLNIPEKDIPQTILDAIWLTKKLGIRHLWVDRLCIVHDDEKDRMEHVEHMAYVLCNAYVGIIAAHGDVNTGILPLDPRRPIRTPKQGTREHGELLQASKWNTRAWTLQERIYARRAVFFFEDSMTWECHCDLWQGGATNVMKIPKGKKPVCMNRLSKSVFAYRHSPWPDLDEYSRLVMDYSVRRVTLVDDTLMAFAGITHVLSRIFQGGFAYGLPLMFLDIALLWRPQATIRRRPSSRPICLPSWSWMGWWSDGVPMDLVLWRAAADYVQATQATERNLDGKRFQGTHHFRLKASIVWNLSDGVKSTPIKNTGLELREFRSRRSASSALPTGWTKSGSYFRHDCDDSTTFKYPIPVEAGGNGGVAYEPRLTELDLPGPLLFFKTTSGFFQIDYAISMSPKDKPSLPIAVGSIWSKSGRWIGEFRAHDGWLGIQSSNYEGEEKLEFIAISSAMERKGSYVFPMDKFEENMDEDGVVHFVNVLWVERISGVAFRRGIGHILQKAWDTDAVNEVDIYLG</sequence>
<comment type="caution">
    <text evidence="3">The sequence shown here is derived from an EMBL/GenBank/DDBJ whole genome shotgun (WGS) entry which is preliminary data.</text>
</comment>
<feature type="region of interest" description="Disordered" evidence="1">
    <location>
        <begin position="95"/>
        <end position="117"/>
    </location>
</feature>
<organism evidence="3 4">
    <name type="scientific">Claviceps humidiphila</name>
    <dbReference type="NCBI Taxonomy" id="1294629"/>
    <lineage>
        <taxon>Eukaryota</taxon>
        <taxon>Fungi</taxon>
        <taxon>Dikarya</taxon>
        <taxon>Ascomycota</taxon>
        <taxon>Pezizomycotina</taxon>
        <taxon>Sordariomycetes</taxon>
        <taxon>Hypocreomycetidae</taxon>
        <taxon>Hypocreales</taxon>
        <taxon>Clavicipitaceae</taxon>
        <taxon>Claviceps</taxon>
    </lineage>
</organism>